<sequence>MVRPEEDGSSGPFIAGEENQLTAAEFRSSSDDPFDPSNLLALSTPSPDTLQRLDATNSSGKRSIVPDAPLGFSRSADDDSYHEYSDDSAGSSKMSLEPPRKRGSQNSNDNPSPDDVSMDAAWDAINCDGVESDPLFGLFRTGETQHDGFLDESEHLFGSDQPSNFDHSTITQPSYRRDARFQRLQSPQMTTIGNMPESHYPQDPPSSLGPSNSSWAPTLPDFSGMPNNILNGQETLATVFSPQGPSPPGQSAFITNRQTVHPDNLSATRQPLEAAPVAQYRQPGNGYRPQTHFAPPPPRQGSTDWPYELTVHDLPAKSRVETQFSMKLVLSPPPPGVKKLHLPTHALSKSKLQLKPPPNRSPDMLELSASLVCTSAIMTPELRQRALDRARNNPLGPLPPDNDPENSAQKGGEVRICDNCMARERKRASRKVVKNQQDEDLWLKDLSHRVIIFNMGEIQDWSEYGEKGVHPSAVKVDLSVRLACYCRHHGEKMGFNIIFTLRDHNLVPVAQAMSPAVMITDDHKTNGTTAMATHTGSPVELNNHTPPQQPPPPSQSAGPSQLPLRQGPGPTAGASSRGTTPARASPARSASPSLGGSAKRRKTSSGSPGVPPSLAMTKMETSVSPPSFSPAQQWTNPPYNPNPNFAFVQPTPNGQFVPNPTTPGHGANEASPFFTSNSSTNMGNLAMCSAPSSSHPSRAPSPGSMMNGGHTASQNNISQSIATGALAMPMAGNMAVGGPAISKIIPNEGPVVGGVEVTLLGRHFWNGMSVYFGQNRAQTTTFWSDVCVVCLLPPSPTTGTVPVTCDRPSNFQKVDYPPVLFTYIDDSEKQILRLALKCMYTMRDKDADAAHLAKQVLESHLNSLGNVQSGTQSGGQSRGQSAGAPMDLFADESLETCLLKCLEFIDVDDGPYEADLNIRNAAGHTMLHLACSLGYRKFAAGLLARGADPNALDNGHCTPLHLAAVHNKPEIARRLMLFGADPTVRSRSNLTPLDVSESGEVTRAIRFSEPRGRSQSGGFAHSRASSVSSVASPWEPLSRVTSTQRGPAHVPDDAESLEYTTGDFEDEDPDENAYPHTAMRRPSALTEDQGRGDSQAPLDPISSHTAAIKEQLNQVHQTLALQLQNLQNLQMPQMPQMPTLPGMPFADYHNYLQQAPFMRRMTQYMPGMPGSRPQSPDRRDTSKMDNRWWDLMSFIGNSSTPPPSYEDIFPQGHRDAKQASALRAAAEADADLKCATVYDQEEESTLTEPESKTEVPNVLKIGRKNAITREQQEQFLRAREEKLKRGANDRNLFVIWIPLLVLMFCVTLYNYFPSLPVMIWHLASAMMRSAVRTAADVFWRAENRPAGHVVEL</sequence>
<name>A0A086T5R8_HAPC1</name>
<dbReference type="PROSITE" id="PS50088">
    <property type="entry name" value="ANK_REPEAT"/>
    <property type="match status" value="2"/>
</dbReference>
<dbReference type="PROSITE" id="PS50297">
    <property type="entry name" value="ANK_REP_REGION"/>
    <property type="match status" value="2"/>
</dbReference>
<dbReference type="SMART" id="SM00429">
    <property type="entry name" value="IPT"/>
    <property type="match status" value="1"/>
</dbReference>
<feature type="compositionally biased region" description="Polar residues" evidence="4">
    <location>
        <begin position="40"/>
        <end position="61"/>
    </location>
</feature>
<protein>
    <recommendedName>
        <fullName evidence="6">IPT/TIG domain-containing protein</fullName>
    </recommendedName>
</protein>
<dbReference type="Gene3D" id="2.60.40.10">
    <property type="entry name" value="Immunoglobulins"/>
    <property type="match status" value="1"/>
</dbReference>
<evidence type="ECO:0000256" key="2">
    <source>
        <dbReference type="ARBA" id="ARBA00023043"/>
    </source>
</evidence>
<dbReference type="Pfam" id="PF01833">
    <property type="entry name" value="TIG"/>
    <property type="match status" value="1"/>
</dbReference>
<gene>
    <name evidence="7" type="ORF">ACRE_045030</name>
</gene>
<dbReference type="InterPro" id="IPR057962">
    <property type="entry name" value="SPT23_MGA2_DBD"/>
</dbReference>
<evidence type="ECO:0000313" key="7">
    <source>
        <dbReference type="EMBL" id="KFH44700.1"/>
    </source>
</evidence>
<dbReference type="InterPro" id="IPR036770">
    <property type="entry name" value="Ankyrin_rpt-contain_sf"/>
</dbReference>
<keyword evidence="5" id="KW-0472">Membrane</keyword>
<reference evidence="8" key="1">
    <citation type="journal article" date="2014" name="Genome Announc.">
        <title>Genome sequence and annotation of Acremonium chrysogenum, producer of the beta-lactam antibiotic cephalosporin C.</title>
        <authorList>
            <person name="Terfehr D."/>
            <person name="Dahlmann T.A."/>
            <person name="Specht T."/>
            <person name="Zadra I."/>
            <person name="Kuernsteiner H."/>
            <person name="Kueck U."/>
        </authorList>
    </citation>
    <scope>NUCLEOTIDE SEQUENCE [LARGE SCALE GENOMIC DNA]</scope>
    <source>
        <strain evidence="8">ATCC 11550 / CBS 779.69 / DSM 880 / IAM 14645 / JCM 23072 / IMI 49137</strain>
    </source>
</reference>
<comment type="caution">
    <text evidence="7">The sequence shown here is derived from an EMBL/GenBank/DDBJ whole genome shotgun (WGS) entry which is preliminary data.</text>
</comment>
<dbReference type="SMART" id="SM00248">
    <property type="entry name" value="ANK"/>
    <property type="match status" value="2"/>
</dbReference>
<dbReference type="InterPro" id="IPR002909">
    <property type="entry name" value="IPT_dom"/>
</dbReference>
<keyword evidence="5" id="KW-1133">Transmembrane helix</keyword>
<dbReference type="Pfam" id="PF12796">
    <property type="entry name" value="Ank_2"/>
    <property type="match status" value="1"/>
</dbReference>
<dbReference type="OrthoDB" id="71307at2759"/>
<dbReference type="CDD" id="cd00102">
    <property type="entry name" value="IPT"/>
    <property type="match status" value="1"/>
</dbReference>
<feature type="compositionally biased region" description="Low complexity" evidence="4">
    <location>
        <begin position="581"/>
        <end position="597"/>
    </location>
</feature>
<keyword evidence="1" id="KW-0677">Repeat</keyword>
<dbReference type="EMBL" id="JPKY01000044">
    <property type="protein sequence ID" value="KFH44700.1"/>
    <property type="molecule type" value="Genomic_DNA"/>
</dbReference>
<feature type="region of interest" description="Disordered" evidence="4">
    <location>
        <begin position="390"/>
        <end position="413"/>
    </location>
</feature>
<feature type="transmembrane region" description="Helical" evidence="5">
    <location>
        <begin position="1293"/>
        <end position="1312"/>
    </location>
</feature>
<evidence type="ECO:0000256" key="4">
    <source>
        <dbReference type="SAM" id="MobiDB-lite"/>
    </source>
</evidence>
<feature type="compositionally biased region" description="Low complexity" evidence="4">
    <location>
        <begin position="689"/>
        <end position="704"/>
    </location>
</feature>
<evidence type="ECO:0000256" key="5">
    <source>
        <dbReference type="SAM" id="Phobius"/>
    </source>
</evidence>
<dbReference type="HOGENOM" id="CLU_002768_0_0_1"/>
<dbReference type="GO" id="GO:0004842">
    <property type="term" value="F:ubiquitin-protein transferase activity"/>
    <property type="evidence" value="ECO:0007669"/>
    <property type="project" value="TreeGrafter"/>
</dbReference>
<feature type="region of interest" description="Disordered" evidence="4">
    <location>
        <begin position="192"/>
        <end position="212"/>
    </location>
</feature>
<feature type="region of interest" description="Disordered" evidence="4">
    <location>
        <begin position="526"/>
        <end position="636"/>
    </location>
</feature>
<keyword evidence="2 3" id="KW-0040">ANK repeat</keyword>
<dbReference type="PANTHER" id="PTHR24171:SF8">
    <property type="entry name" value="BRCA1-ASSOCIATED RING DOMAIN PROTEIN 1"/>
    <property type="match status" value="1"/>
</dbReference>
<dbReference type="InterPro" id="IPR014756">
    <property type="entry name" value="Ig_E-set"/>
</dbReference>
<feature type="repeat" description="ANK" evidence="3">
    <location>
        <begin position="922"/>
        <end position="954"/>
    </location>
</feature>
<feature type="region of interest" description="Disordered" evidence="4">
    <location>
        <begin position="1006"/>
        <end position="1100"/>
    </location>
</feature>
<dbReference type="InterPro" id="IPR013783">
    <property type="entry name" value="Ig-like_fold"/>
</dbReference>
<feature type="compositionally biased region" description="Low complexity" evidence="4">
    <location>
        <begin position="1022"/>
        <end position="1032"/>
    </location>
</feature>
<dbReference type="PANTHER" id="PTHR24171">
    <property type="entry name" value="ANKYRIN REPEAT DOMAIN-CONTAINING PROTEIN 39-RELATED"/>
    <property type="match status" value="1"/>
</dbReference>
<evidence type="ECO:0000259" key="6">
    <source>
        <dbReference type="SMART" id="SM00429"/>
    </source>
</evidence>
<feature type="compositionally biased region" description="Polar residues" evidence="4">
    <location>
        <begin position="619"/>
        <end position="635"/>
    </location>
</feature>
<keyword evidence="8" id="KW-1185">Reference proteome</keyword>
<keyword evidence="5" id="KW-0812">Transmembrane</keyword>
<feature type="compositionally biased region" description="Polar residues" evidence="4">
    <location>
        <begin position="526"/>
        <end position="545"/>
    </location>
</feature>
<evidence type="ECO:0000256" key="3">
    <source>
        <dbReference type="PROSITE-ProRule" id="PRU00023"/>
    </source>
</evidence>
<feature type="repeat" description="ANK" evidence="3">
    <location>
        <begin position="955"/>
        <end position="987"/>
    </location>
</feature>
<dbReference type="InterPro" id="IPR002110">
    <property type="entry name" value="Ankyrin_rpt"/>
</dbReference>
<dbReference type="Gene3D" id="1.25.40.20">
    <property type="entry name" value="Ankyrin repeat-containing domain"/>
    <property type="match status" value="1"/>
</dbReference>
<accession>A0A086T5R8</accession>
<dbReference type="Proteomes" id="UP000029964">
    <property type="component" value="Unassembled WGS sequence"/>
</dbReference>
<evidence type="ECO:0000256" key="1">
    <source>
        <dbReference type="ARBA" id="ARBA00022737"/>
    </source>
</evidence>
<feature type="region of interest" description="Disordered" evidence="4">
    <location>
        <begin position="688"/>
        <end position="707"/>
    </location>
</feature>
<dbReference type="GO" id="GO:0085020">
    <property type="term" value="P:protein K6-linked ubiquitination"/>
    <property type="evidence" value="ECO:0007669"/>
    <property type="project" value="TreeGrafter"/>
</dbReference>
<feature type="compositionally biased region" description="Basic and acidic residues" evidence="4">
    <location>
        <begin position="75"/>
        <end position="85"/>
    </location>
</feature>
<dbReference type="SUPFAM" id="SSF81296">
    <property type="entry name" value="E set domains"/>
    <property type="match status" value="1"/>
</dbReference>
<feature type="region of interest" description="Disordered" evidence="4">
    <location>
        <begin position="26"/>
        <end position="120"/>
    </location>
</feature>
<feature type="domain" description="IPT/TIG" evidence="6">
    <location>
        <begin position="738"/>
        <end position="824"/>
    </location>
</feature>
<dbReference type="STRING" id="857340.A0A086T5R8"/>
<dbReference type="Pfam" id="PF25603">
    <property type="entry name" value="SPT23_MGA2_DBD"/>
    <property type="match status" value="2"/>
</dbReference>
<proteinExistence type="predicted"/>
<organism evidence="7 8">
    <name type="scientific">Hapsidospora chrysogenum (strain ATCC 11550 / CBS 779.69 / DSM 880 / IAM 14645 / JCM 23072 / IMI 49137)</name>
    <name type="common">Acremonium chrysogenum</name>
    <dbReference type="NCBI Taxonomy" id="857340"/>
    <lineage>
        <taxon>Eukaryota</taxon>
        <taxon>Fungi</taxon>
        <taxon>Dikarya</taxon>
        <taxon>Ascomycota</taxon>
        <taxon>Pezizomycotina</taxon>
        <taxon>Sordariomycetes</taxon>
        <taxon>Hypocreomycetidae</taxon>
        <taxon>Hypocreales</taxon>
        <taxon>Bionectriaceae</taxon>
        <taxon>Hapsidospora</taxon>
    </lineage>
</organism>
<evidence type="ECO:0000313" key="8">
    <source>
        <dbReference type="Proteomes" id="UP000029964"/>
    </source>
</evidence>
<dbReference type="SUPFAM" id="SSF48403">
    <property type="entry name" value="Ankyrin repeat"/>
    <property type="match status" value="1"/>
</dbReference>